<accession>A0A5J5IJ65</accession>
<dbReference type="RefSeq" id="WP_150412889.1">
    <property type="nucleotide sequence ID" value="NZ_VYQF01000001.1"/>
</dbReference>
<evidence type="ECO:0008006" key="3">
    <source>
        <dbReference type="Google" id="ProtNLM"/>
    </source>
</evidence>
<comment type="caution">
    <text evidence="1">The sequence shown here is derived from an EMBL/GenBank/DDBJ whole genome shotgun (WGS) entry which is preliminary data.</text>
</comment>
<sequence>MIPSFNIEKTVSFFIDLLDFRIARDDKTYVILYKDNLTVHILRAGPDIGEMEFYLEVDDIETVWNHMKDKLAGIKANQPFDREYGMREVHVIIPETKALLFIGQEIR</sequence>
<dbReference type="Gene3D" id="3.10.180.10">
    <property type="entry name" value="2,3-Dihydroxybiphenyl 1,2-Dioxygenase, domain 1"/>
    <property type="match status" value="1"/>
</dbReference>
<protein>
    <recommendedName>
        <fullName evidence="3">VOC domain-containing protein</fullName>
    </recommendedName>
</protein>
<dbReference type="SUPFAM" id="SSF54593">
    <property type="entry name" value="Glyoxalase/Bleomycin resistance protein/Dihydroxybiphenyl dioxygenase"/>
    <property type="match status" value="1"/>
</dbReference>
<dbReference type="AlphaFoldDB" id="A0A5J5IJ65"/>
<proteinExistence type="predicted"/>
<dbReference type="Proteomes" id="UP000326903">
    <property type="component" value="Unassembled WGS sequence"/>
</dbReference>
<dbReference type="InterPro" id="IPR029068">
    <property type="entry name" value="Glyas_Bleomycin-R_OHBP_Dase"/>
</dbReference>
<keyword evidence="2" id="KW-1185">Reference proteome</keyword>
<reference evidence="1 2" key="1">
    <citation type="submission" date="2019-09" db="EMBL/GenBank/DDBJ databases">
        <title>Draft genome sequence of Ginsengibacter sp. BR5-29.</title>
        <authorList>
            <person name="Im W.-T."/>
        </authorList>
    </citation>
    <scope>NUCLEOTIDE SEQUENCE [LARGE SCALE GENOMIC DNA]</scope>
    <source>
        <strain evidence="1 2">BR5-29</strain>
    </source>
</reference>
<evidence type="ECO:0000313" key="1">
    <source>
        <dbReference type="EMBL" id="KAA9040801.1"/>
    </source>
</evidence>
<gene>
    <name evidence="1" type="ORF">FW778_01805</name>
</gene>
<organism evidence="1 2">
    <name type="scientific">Ginsengibacter hankyongi</name>
    <dbReference type="NCBI Taxonomy" id="2607284"/>
    <lineage>
        <taxon>Bacteria</taxon>
        <taxon>Pseudomonadati</taxon>
        <taxon>Bacteroidota</taxon>
        <taxon>Chitinophagia</taxon>
        <taxon>Chitinophagales</taxon>
        <taxon>Chitinophagaceae</taxon>
        <taxon>Ginsengibacter</taxon>
    </lineage>
</organism>
<name>A0A5J5IJ65_9BACT</name>
<dbReference type="EMBL" id="VYQF01000001">
    <property type="protein sequence ID" value="KAA9040801.1"/>
    <property type="molecule type" value="Genomic_DNA"/>
</dbReference>
<evidence type="ECO:0000313" key="2">
    <source>
        <dbReference type="Proteomes" id="UP000326903"/>
    </source>
</evidence>